<reference evidence="2" key="1">
    <citation type="submission" date="2019-11" db="EMBL/GenBank/DDBJ databases">
        <authorList>
            <person name="Liu Y."/>
            <person name="Hou J."/>
            <person name="Li T.-Q."/>
            <person name="Guan C.-H."/>
            <person name="Wu X."/>
            <person name="Wu H.-Z."/>
            <person name="Ling F."/>
            <person name="Zhang R."/>
            <person name="Shi X.-G."/>
            <person name="Ren J.-P."/>
            <person name="Chen E.-F."/>
            <person name="Sun J.-M."/>
        </authorList>
    </citation>
    <scope>NUCLEOTIDE SEQUENCE</scope>
    <source>
        <strain evidence="2">Adult_tree_wgs_1</strain>
        <tissue evidence="2">Leaves</tissue>
    </source>
</reference>
<dbReference type="InterPro" id="IPR050232">
    <property type="entry name" value="FBL13/AtMIF1-like"/>
</dbReference>
<dbReference type="Proteomes" id="UP000626092">
    <property type="component" value="Unassembled WGS sequence"/>
</dbReference>
<dbReference type="InterPro" id="IPR006566">
    <property type="entry name" value="FBD"/>
</dbReference>
<dbReference type="InterPro" id="IPR053781">
    <property type="entry name" value="F-box_AtFBL13-like"/>
</dbReference>
<dbReference type="SUPFAM" id="SSF52047">
    <property type="entry name" value="RNI-like"/>
    <property type="match status" value="1"/>
</dbReference>
<gene>
    <name evidence="2" type="ORF">RHSIM_Rhsim06G0214600</name>
</gene>
<dbReference type="Pfam" id="PF23622">
    <property type="entry name" value="LRR_At1g61320_AtMIF1"/>
    <property type="match status" value="1"/>
</dbReference>
<dbReference type="EMBL" id="WJXA01000006">
    <property type="protein sequence ID" value="KAF7140815.1"/>
    <property type="molecule type" value="Genomic_DNA"/>
</dbReference>
<dbReference type="SUPFAM" id="SSF81383">
    <property type="entry name" value="F-box domain"/>
    <property type="match status" value="1"/>
</dbReference>
<evidence type="ECO:0000313" key="3">
    <source>
        <dbReference type="Proteomes" id="UP000626092"/>
    </source>
</evidence>
<keyword evidence="3" id="KW-1185">Reference proteome</keyword>
<name>A0A834GS21_RHOSS</name>
<dbReference type="InterPro" id="IPR036047">
    <property type="entry name" value="F-box-like_dom_sf"/>
</dbReference>
<dbReference type="SMART" id="SM00579">
    <property type="entry name" value="FBD"/>
    <property type="match status" value="1"/>
</dbReference>
<organism evidence="2 3">
    <name type="scientific">Rhododendron simsii</name>
    <name type="common">Sims's rhododendron</name>
    <dbReference type="NCBI Taxonomy" id="118357"/>
    <lineage>
        <taxon>Eukaryota</taxon>
        <taxon>Viridiplantae</taxon>
        <taxon>Streptophyta</taxon>
        <taxon>Embryophyta</taxon>
        <taxon>Tracheophyta</taxon>
        <taxon>Spermatophyta</taxon>
        <taxon>Magnoliopsida</taxon>
        <taxon>eudicotyledons</taxon>
        <taxon>Gunneridae</taxon>
        <taxon>Pentapetalae</taxon>
        <taxon>asterids</taxon>
        <taxon>Ericales</taxon>
        <taxon>Ericaceae</taxon>
        <taxon>Ericoideae</taxon>
        <taxon>Rhodoreae</taxon>
        <taxon>Rhododendron</taxon>
    </lineage>
</organism>
<evidence type="ECO:0000259" key="1">
    <source>
        <dbReference type="SMART" id="SM00579"/>
    </source>
</evidence>
<proteinExistence type="predicted"/>
<evidence type="ECO:0000313" key="2">
    <source>
        <dbReference type="EMBL" id="KAF7140815.1"/>
    </source>
</evidence>
<protein>
    <recommendedName>
        <fullName evidence="1">FBD domain-containing protein</fullName>
    </recommendedName>
</protein>
<accession>A0A834GS21</accession>
<dbReference type="InterPro" id="IPR001810">
    <property type="entry name" value="F-box_dom"/>
</dbReference>
<dbReference type="CDD" id="cd22160">
    <property type="entry name" value="F-box_AtFBL13-like"/>
    <property type="match status" value="1"/>
</dbReference>
<comment type="caution">
    <text evidence="2">The sequence shown here is derived from an EMBL/GenBank/DDBJ whole genome shotgun (WGS) entry which is preliminary data.</text>
</comment>
<sequence length="465" mass="52846">MAKRTNVDVFSYLTDTLILIVISFLPFKEAAKTSVLSKRWRNLWRGTKKIEFDQSIFVKQESEESSQESRKTQKMIFLDFCKHWAGTYPQRSANEFRLALSNPQENDTDTQLLIRFAVDRGVKALDLDFSRPTCDENQVGLFELPPFVYEHSGLESLALFSCNFRVSLLNKFLALKSISLGGVKLTNSCVKELVSNCPLLESLSLKNCSDLGCIHISSTRLRNLVIEKCSDLQNGIVVDVPNLRVFKYSGLLVPFAIEYMKGLVEADFDFGCETEFGEYGNLLYELLGDVWSARVLTVCSYMLQVIPSAEEYPSLKPPFEGVQHLTLKTALNMHEFHGISFFLNNCPHLETLTIDLVPARIFQERRTDLAIDEHEFMSSFGLVIVYKCVRKSLKVVEINGFKGQMNEVVVINYLLFHGLVLDTLSIVLSTEKDPDGADMESSYRKKAQDLLKFKRASESLRILIN</sequence>
<dbReference type="AlphaFoldDB" id="A0A834GS21"/>
<dbReference type="Pfam" id="PF00646">
    <property type="entry name" value="F-box"/>
    <property type="match status" value="1"/>
</dbReference>
<dbReference type="InterPro" id="IPR055357">
    <property type="entry name" value="LRR_At1g61320_AtMIF1"/>
</dbReference>
<dbReference type="PANTHER" id="PTHR31900">
    <property type="entry name" value="F-BOX/RNI SUPERFAMILY PROTEIN-RELATED"/>
    <property type="match status" value="1"/>
</dbReference>
<dbReference type="InterPro" id="IPR032675">
    <property type="entry name" value="LRR_dom_sf"/>
</dbReference>
<dbReference type="PANTHER" id="PTHR31900:SF34">
    <property type="entry name" value="EMB|CAB62440.1-RELATED"/>
    <property type="match status" value="1"/>
</dbReference>
<dbReference type="Gene3D" id="3.80.10.10">
    <property type="entry name" value="Ribonuclease Inhibitor"/>
    <property type="match status" value="1"/>
</dbReference>
<dbReference type="OrthoDB" id="673865at2759"/>
<feature type="domain" description="FBD" evidence="1">
    <location>
        <begin position="387"/>
        <end position="465"/>
    </location>
</feature>